<proteinExistence type="predicted"/>
<name>A0ACA9Q5S3_9GLOM</name>
<dbReference type="EMBL" id="CAJVPT010045979">
    <property type="protein sequence ID" value="CAG8737207.1"/>
    <property type="molecule type" value="Genomic_DNA"/>
</dbReference>
<reference evidence="1" key="1">
    <citation type="submission" date="2021-06" db="EMBL/GenBank/DDBJ databases">
        <authorList>
            <person name="Kallberg Y."/>
            <person name="Tangrot J."/>
            <person name="Rosling A."/>
        </authorList>
    </citation>
    <scope>NUCLEOTIDE SEQUENCE</scope>
    <source>
        <strain evidence="1">CL356</strain>
    </source>
</reference>
<evidence type="ECO:0000313" key="2">
    <source>
        <dbReference type="Proteomes" id="UP000789525"/>
    </source>
</evidence>
<comment type="caution">
    <text evidence="1">The sequence shown here is derived from an EMBL/GenBank/DDBJ whole genome shotgun (WGS) entry which is preliminary data.</text>
</comment>
<gene>
    <name evidence="1" type="ORF">ACOLOM_LOCUS11971</name>
</gene>
<feature type="non-terminal residue" evidence="1">
    <location>
        <position position="1"/>
    </location>
</feature>
<accession>A0ACA9Q5S3</accession>
<keyword evidence="2" id="KW-1185">Reference proteome</keyword>
<dbReference type="Proteomes" id="UP000789525">
    <property type="component" value="Unassembled WGS sequence"/>
</dbReference>
<feature type="non-terminal residue" evidence="1">
    <location>
        <position position="349"/>
    </location>
</feature>
<protein>
    <submittedName>
        <fullName evidence="1">6729_t:CDS:1</fullName>
    </submittedName>
</protein>
<organism evidence="1 2">
    <name type="scientific">Acaulospora colombiana</name>
    <dbReference type="NCBI Taxonomy" id="27376"/>
    <lineage>
        <taxon>Eukaryota</taxon>
        <taxon>Fungi</taxon>
        <taxon>Fungi incertae sedis</taxon>
        <taxon>Mucoromycota</taxon>
        <taxon>Glomeromycotina</taxon>
        <taxon>Glomeromycetes</taxon>
        <taxon>Diversisporales</taxon>
        <taxon>Acaulosporaceae</taxon>
        <taxon>Acaulospora</taxon>
    </lineage>
</organism>
<sequence>QPPFQRAHSTALAKNYTTRSGNATSGMSLPDAYLELQIARGRSFYVYPSDMELLKKAEARLYSASREMAKDRGRDREISARRATVNAQSAVDSPSQLNGGSSKWKWSTWGSRSFNIPSPPPEEDEHPQSSSAAVAMLLPMSSSTPNSAKVAGGAPKGRARASTSPMPQVWADHWAWFSDPRFDGSFPSRVLPFLYLGNLAHASNAYMLHALGITHVVSVGECALVPPQANCTQAAEYRFSYGGKVLGAGPGSLWIEEREGRIKVLDIKGVSDDGIDSLRVRFREVCDWIDAARQEGGKIAYVMKHLNMSLVDAYLLVRSRRLRLLYNLCSWEVELARELAASDESAVNT</sequence>
<evidence type="ECO:0000313" key="1">
    <source>
        <dbReference type="EMBL" id="CAG8737207.1"/>
    </source>
</evidence>